<dbReference type="Proteomes" id="UP000656077">
    <property type="component" value="Unassembled WGS sequence"/>
</dbReference>
<feature type="chain" id="PRO_5038886884" description="DUF2680 domain-containing protein" evidence="1">
    <location>
        <begin position="23"/>
        <end position="129"/>
    </location>
</feature>
<name>A0A964VZY0_9CLOT</name>
<protein>
    <recommendedName>
        <fullName evidence="4">DUF2680 domain-containing protein</fullName>
    </recommendedName>
</protein>
<gene>
    <name evidence="2" type="ORF">GKZ28_00125</name>
</gene>
<dbReference type="EMBL" id="WSRQ01000001">
    <property type="protein sequence ID" value="MVX62106.1"/>
    <property type="molecule type" value="Genomic_DNA"/>
</dbReference>
<evidence type="ECO:0008006" key="4">
    <source>
        <dbReference type="Google" id="ProtNLM"/>
    </source>
</evidence>
<reference evidence="2" key="1">
    <citation type="submission" date="2019-12" db="EMBL/GenBank/DDBJ databases">
        <title>Microbes associate with the intestines of laboratory mice.</title>
        <authorList>
            <person name="Navarre W."/>
            <person name="Wong E."/>
        </authorList>
    </citation>
    <scope>NUCLEOTIDE SEQUENCE</scope>
    <source>
        <strain evidence="2">NM79_F5</strain>
    </source>
</reference>
<proteinExistence type="predicted"/>
<dbReference type="AlphaFoldDB" id="A0A964VZY0"/>
<sequence length="129" mass="14346">MKKKIIVLALAGIITISGVSLAYAENRNDIGLNNYNGKMMRMMGSGVQSSDDINKMIDIMNENGFTDEANAMRNGDINTMKKLMTNISEKDYEKMIDIMQNNGYGSMAKMMQSIGKENMVKVHQSMMGS</sequence>
<keyword evidence="1" id="KW-0732">Signal</keyword>
<evidence type="ECO:0000313" key="2">
    <source>
        <dbReference type="EMBL" id="MVX62106.1"/>
    </source>
</evidence>
<evidence type="ECO:0000313" key="3">
    <source>
        <dbReference type="Proteomes" id="UP000656077"/>
    </source>
</evidence>
<feature type="signal peptide" evidence="1">
    <location>
        <begin position="1"/>
        <end position="22"/>
    </location>
</feature>
<organism evidence="2 3">
    <name type="scientific">Clostridium chromiireducens</name>
    <dbReference type="NCBI Taxonomy" id="225345"/>
    <lineage>
        <taxon>Bacteria</taxon>
        <taxon>Bacillati</taxon>
        <taxon>Bacillota</taxon>
        <taxon>Clostridia</taxon>
        <taxon>Eubacteriales</taxon>
        <taxon>Clostridiaceae</taxon>
        <taxon>Clostridium</taxon>
    </lineage>
</organism>
<accession>A0A964VZY0</accession>
<comment type="caution">
    <text evidence="2">The sequence shown here is derived from an EMBL/GenBank/DDBJ whole genome shotgun (WGS) entry which is preliminary data.</text>
</comment>
<evidence type="ECO:0000256" key="1">
    <source>
        <dbReference type="SAM" id="SignalP"/>
    </source>
</evidence>
<dbReference type="RefSeq" id="WP_160357580.1">
    <property type="nucleotide sequence ID" value="NZ_WSRQ01000001.1"/>
</dbReference>